<organism evidence="3 4">
    <name type="scientific">Paratrimastix pyriformis</name>
    <dbReference type="NCBI Taxonomy" id="342808"/>
    <lineage>
        <taxon>Eukaryota</taxon>
        <taxon>Metamonada</taxon>
        <taxon>Preaxostyla</taxon>
        <taxon>Paratrimastigidae</taxon>
        <taxon>Paratrimastix</taxon>
    </lineage>
</organism>
<evidence type="ECO:0000313" key="3">
    <source>
        <dbReference type="EMBL" id="KAJ4458630.1"/>
    </source>
</evidence>
<dbReference type="Gene3D" id="3.40.50.300">
    <property type="entry name" value="P-loop containing nucleotide triphosphate hydrolases"/>
    <property type="match status" value="1"/>
</dbReference>
<gene>
    <name evidence="3" type="ORF">PAPYR_5603</name>
</gene>
<dbReference type="CDD" id="cd00878">
    <property type="entry name" value="Arf_Arl"/>
    <property type="match status" value="1"/>
</dbReference>
<protein>
    <submittedName>
        <fullName evidence="3">ADP-ribosylation factor 1</fullName>
    </submittedName>
</protein>
<dbReference type="NCBIfam" id="TIGR00231">
    <property type="entry name" value="small_GTP"/>
    <property type="match status" value="1"/>
</dbReference>
<evidence type="ECO:0000256" key="2">
    <source>
        <dbReference type="ARBA" id="ARBA00023134"/>
    </source>
</evidence>
<dbReference type="InterPro" id="IPR027417">
    <property type="entry name" value="P-loop_NTPase"/>
</dbReference>
<proteinExistence type="predicted"/>
<dbReference type="InterPro" id="IPR024156">
    <property type="entry name" value="Small_GTPase_ARF"/>
</dbReference>
<keyword evidence="4" id="KW-1185">Reference proteome</keyword>
<accession>A0ABQ8UMD0</accession>
<sequence>MGLSIAKMFQSLWGHRQLRIVMVGLDAAGKTTILYKVKSNENITTTPTIGFNLEEVDIGSIRFTVWDVGGQKQIRQLWSHYYENSNAVIFVVDSADTARLSCATGTCNDCARCELHTLMQNDTLANATLLVFANKQDIPGALPPDQVAERLKLSDMGATRKVHIQPCCALQGQGLHEGFNWLSQNC</sequence>
<evidence type="ECO:0000313" key="4">
    <source>
        <dbReference type="Proteomes" id="UP001141327"/>
    </source>
</evidence>
<dbReference type="SMART" id="SM00177">
    <property type="entry name" value="ARF"/>
    <property type="match status" value="1"/>
</dbReference>
<dbReference type="PANTHER" id="PTHR11711">
    <property type="entry name" value="ADP RIBOSYLATION FACTOR-RELATED"/>
    <property type="match status" value="1"/>
</dbReference>
<dbReference type="EMBL" id="JAPMOS010000027">
    <property type="protein sequence ID" value="KAJ4458630.1"/>
    <property type="molecule type" value="Genomic_DNA"/>
</dbReference>
<keyword evidence="1" id="KW-0547">Nucleotide-binding</keyword>
<evidence type="ECO:0000256" key="1">
    <source>
        <dbReference type="ARBA" id="ARBA00022741"/>
    </source>
</evidence>
<dbReference type="PROSITE" id="PS51422">
    <property type="entry name" value="SAR1"/>
    <property type="match status" value="1"/>
</dbReference>
<keyword evidence="2" id="KW-0342">GTP-binding</keyword>
<comment type="caution">
    <text evidence="3">The sequence shown here is derived from an EMBL/GenBank/DDBJ whole genome shotgun (WGS) entry which is preliminary data.</text>
</comment>
<dbReference type="InterPro" id="IPR005225">
    <property type="entry name" value="Small_GTP-bd"/>
</dbReference>
<dbReference type="SUPFAM" id="SSF52540">
    <property type="entry name" value="P-loop containing nucleoside triphosphate hydrolases"/>
    <property type="match status" value="1"/>
</dbReference>
<name>A0ABQ8UMD0_9EUKA</name>
<dbReference type="InterPro" id="IPR006689">
    <property type="entry name" value="Small_GTPase_ARF/SAR"/>
</dbReference>
<dbReference type="PROSITE" id="PS51417">
    <property type="entry name" value="ARF"/>
    <property type="match status" value="1"/>
</dbReference>
<dbReference type="SMART" id="SM00178">
    <property type="entry name" value="SAR"/>
    <property type="match status" value="1"/>
</dbReference>
<dbReference type="Proteomes" id="UP001141327">
    <property type="component" value="Unassembled WGS sequence"/>
</dbReference>
<reference evidence="3" key="1">
    <citation type="journal article" date="2022" name="bioRxiv">
        <title>Genomics of Preaxostyla Flagellates Illuminates Evolutionary Transitions and the Path Towards Mitochondrial Loss.</title>
        <authorList>
            <person name="Novak L.V.F."/>
            <person name="Treitli S.C."/>
            <person name="Pyrih J."/>
            <person name="Halakuc P."/>
            <person name="Pipaliya S.V."/>
            <person name="Vacek V."/>
            <person name="Brzon O."/>
            <person name="Soukal P."/>
            <person name="Eme L."/>
            <person name="Dacks J.B."/>
            <person name="Karnkowska A."/>
            <person name="Elias M."/>
            <person name="Hampl V."/>
        </authorList>
    </citation>
    <scope>NUCLEOTIDE SEQUENCE</scope>
    <source>
        <strain evidence="3">RCP-MX</strain>
    </source>
</reference>
<dbReference type="PRINTS" id="PR00328">
    <property type="entry name" value="SAR1GTPBP"/>
</dbReference>
<dbReference type="Pfam" id="PF00025">
    <property type="entry name" value="Arf"/>
    <property type="match status" value="1"/>
</dbReference>